<dbReference type="AlphaFoldDB" id="A0A5B2VII9"/>
<reference evidence="1 2" key="2">
    <citation type="submission" date="2019-09" db="EMBL/GenBank/DDBJ databases">
        <authorList>
            <person name="Jin C."/>
        </authorList>
    </citation>
    <scope>NUCLEOTIDE SEQUENCE [LARGE SCALE GENOMIC DNA]</scope>
    <source>
        <strain evidence="1 2">BN140002</strain>
    </source>
</reference>
<dbReference type="InterPro" id="IPR016024">
    <property type="entry name" value="ARM-type_fold"/>
</dbReference>
<gene>
    <name evidence="1" type="ORF">F0L46_06920</name>
</gene>
<evidence type="ECO:0000313" key="2">
    <source>
        <dbReference type="Proteomes" id="UP000323142"/>
    </source>
</evidence>
<keyword evidence="2" id="KW-1185">Reference proteome</keyword>
<evidence type="ECO:0000313" key="1">
    <source>
        <dbReference type="EMBL" id="KAA2237997.1"/>
    </source>
</evidence>
<dbReference type="InterPro" id="IPR019285">
    <property type="entry name" value="DUF2336"/>
</dbReference>
<comment type="caution">
    <text evidence="1">The sequence shown here is derived from an EMBL/GenBank/DDBJ whole genome shotgun (WGS) entry which is preliminary data.</text>
</comment>
<organism evidence="1 2">
    <name type="scientific">Salinarimonas soli</name>
    <dbReference type="NCBI Taxonomy" id="1638099"/>
    <lineage>
        <taxon>Bacteria</taxon>
        <taxon>Pseudomonadati</taxon>
        <taxon>Pseudomonadota</taxon>
        <taxon>Alphaproteobacteria</taxon>
        <taxon>Hyphomicrobiales</taxon>
        <taxon>Salinarimonadaceae</taxon>
        <taxon>Salinarimonas</taxon>
    </lineage>
</organism>
<accession>A0A5B2VII9</accession>
<dbReference type="InterPro" id="IPR014598">
    <property type="entry name" value="UCP035865"/>
</dbReference>
<dbReference type="Pfam" id="PF10098">
    <property type="entry name" value="DUF2336"/>
    <property type="match status" value="1"/>
</dbReference>
<proteinExistence type="predicted"/>
<protein>
    <submittedName>
        <fullName evidence="1">DUF2336 domain-containing protein</fullName>
    </submittedName>
</protein>
<dbReference type="EMBL" id="VUOA01000016">
    <property type="protein sequence ID" value="KAA2237997.1"/>
    <property type="molecule type" value="Genomic_DNA"/>
</dbReference>
<dbReference type="OrthoDB" id="9798569at2"/>
<dbReference type="Proteomes" id="UP000323142">
    <property type="component" value="Unassembled WGS sequence"/>
</dbReference>
<dbReference type="SUPFAM" id="SSF48371">
    <property type="entry name" value="ARM repeat"/>
    <property type="match status" value="1"/>
</dbReference>
<sequence length="407" mass="43008">MIVRRFLSWVQSATPGERAEGVSSLARTLLYADLSPEDRREAETALTAMLDDPSPLVRRAMAEAFANAAEAPAHLVLALANDQSDVAALVLARSPLLDDHDLVDCAALGDEVIQAAVASRPRVSAAVAAALAEIAGPRALAVLVENHDAAVMPASLARIVERHGDDGALREALLARPDLPLEVRQAVSVALAQSLGAFVVGCGWLSPERCERAVREAREKTAVALATWADPGDAQRLVAHLRRSGQLTPALILRAILSRGLAFAEAAFAELTGLPPARVAGLIHDRRSGGLRPLYKRAGLPEALRPAFEAALAALRETGHVDGAKAGAQLSRRMVERVLTACAHLPPADAGKLMALLRRFEVEAAREEAREQAEAMADEAALAAVLAYMPQAIAEAVRQQRALPSAA</sequence>
<reference evidence="1 2" key="1">
    <citation type="submission" date="2019-09" db="EMBL/GenBank/DDBJ databases">
        <title>Salinarimonas rosea gen. nov., sp. nov., a new member of the a-2 subgroup of the Proteobacteria.</title>
        <authorList>
            <person name="Liu J."/>
        </authorList>
    </citation>
    <scope>NUCLEOTIDE SEQUENCE [LARGE SCALE GENOMIC DNA]</scope>
    <source>
        <strain evidence="1 2">BN140002</strain>
    </source>
</reference>
<dbReference type="PIRSF" id="PIRSF035865">
    <property type="entry name" value="UCP035865"/>
    <property type="match status" value="1"/>
</dbReference>
<dbReference type="RefSeq" id="WP_149816329.1">
    <property type="nucleotide sequence ID" value="NZ_VUOA01000016.1"/>
</dbReference>
<name>A0A5B2VII9_9HYPH</name>